<name>A0AC34FX21_9BILA</name>
<proteinExistence type="predicted"/>
<evidence type="ECO:0000313" key="1">
    <source>
        <dbReference type="Proteomes" id="UP000887579"/>
    </source>
</evidence>
<accession>A0AC34FX21</accession>
<reference evidence="2" key="1">
    <citation type="submission" date="2022-11" db="UniProtKB">
        <authorList>
            <consortium name="WormBaseParasite"/>
        </authorList>
    </citation>
    <scope>IDENTIFICATION</scope>
</reference>
<dbReference type="WBParaSite" id="ES5_v2.g21670.t1">
    <property type="protein sequence ID" value="ES5_v2.g21670.t1"/>
    <property type="gene ID" value="ES5_v2.g21670"/>
</dbReference>
<organism evidence="1 2">
    <name type="scientific">Panagrolaimus sp. ES5</name>
    <dbReference type="NCBI Taxonomy" id="591445"/>
    <lineage>
        <taxon>Eukaryota</taxon>
        <taxon>Metazoa</taxon>
        <taxon>Ecdysozoa</taxon>
        <taxon>Nematoda</taxon>
        <taxon>Chromadorea</taxon>
        <taxon>Rhabditida</taxon>
        <taxon>Tylenchina</taxon>
        <taxon>Panagrolaimomorpha</taxon>
        <taxon>Panagrolaimoidea</taxon>
        <taxon>Panagrolaimidae</taxon>
        <taxon>Panagrolaimus</taxon>
    </lineage>
</organism>
<dbReference type="Proteomes" id="UP000887579">
    <property type="component" value="Unplaced"/>
</dbReference>
<evidence type="ECO:0000313" key="2">
    <source>
        <dbReference type="WBParaSite" id="ES5_v2.g21670.t1"/>
    </source>
</evidence>
<sequence>MEDDESDSDDPTFNASDFPESDESEYDNKKAKKLTKRKKRRAKKRMSAKGKSRQSKPDSPPRTLEDKSPPASKNEEENIKSPPSIDTTQEGDESNQNGKESGENGQSTTLQQQLNLLKIDNPEEAEIIQKPEDGHQQKRKGIKNIEKYQALKKKEKPDPFIALNFVTKNDHQYTIAKKLGNGCFGCVYAVKNQNDELFALKTARDSDGITGLIQDCRILKLVEAINSQHFCKFVHSGHLEEKFYYLVLTLVGKSLFDVLKDGVSVATKIIFCKQTFECLRDLHKIGYIHYDIKDDNFAIGQKPSSNPQAVYIIDFGLSMLIKEDGKKATKERPTLPRRTGNVENAAISSLEYIWPSRNDDMESNFYMTVKWFGFKVTWSISDSDEEMIQKKKEFWSNAAIQEIRQQMPTEISEAFVQIYSLINGKKWGEMPEYDKISEVLETTFQELTKSQPHKLEWMANEPYQEPKKSESGEINPRYRIPYFQHSRKKDGHYNVIVKGEVYNYKAHLKKEREGKIVARYKCKNHHRCNRTLLVGNYDKEKVENDDEAEIQREKGREDNPHACELKENGTSEETAWDFNFFNS</sequence>
<protein>
    <submittedName>
        <fullName evidence="2">Protein kinase domain-containing protein</fullName>
    </submittedName>
</protein>